<evidence type="ECO:0000259" key="7">
    <source>
        <dbReference type="PROSITE" id="PS51144"/>
    </source>
</evidence>
<gene>
    <name evidence="8" type="ORF">Ocin01_18820</name>
</gene>
<sequence length="294" mass="33504">FLVFLQFHCIFGGEQQSVFTGITDPKATWCYKDDKCGEATWPTPCASGKAQSPIDLPKIEKTSCTIKSFPRETYESQYFSLESNKKTVGVKLLDFEPSFEWQEQQATYTFHSIQFHWGGNDSIGSEHTISGKQFALEMQLIHYRDNLNSLEEAIGSNLKNSLAIISVLFEVDAKVEKNEDLQPIIKFLPGVYYPNAVNAVREKFNPGALMKGSEAYTYQGSLTIPSCGEQVQWLIWKQPIKISRSDVEVFRKVTSTNKGGPLLDNFRSIQKLEDRKVQLCEIKFDKDKRRQISE</sequence>
<dbReference type="InterPro" id="IPR036398">
    <property type="entry name" value="CA_dom_sf"/>
</dbReference>
<evidence type="ECO:0000256" key="6">
    <source>
        <dbReference type="ARBA" id="ARBA00048348"/>
    </source>
</evidence>
<keyword evidence="4" id="KW-0862">Zinc</keyword>
<keyword evidence="5" id="KW-0456">Lyase</keyword>
<dbReference type="Pfam" id="PF00194">
    <property type="entry name" value="Carb_anhydrase"/>
    <property type="match status" value="1"/>
</dbReference>
<dbReference type="CDD" id="cd00326">
    <property type="entry name" value="alpha_CA"/>
    <property type="match status" value="1"/>
</dbReference>
<feature type="domain" description="Alpha-carbonic anhydrase" evidence="7">
    <location>
        <begin position="27"/>
        <end position="281"/>
    </location>
</feature>
<dbReference type="SMART" id="SM01057">
    <property type="entry name" value="Carb_anhydrase"/>
    <property type="match status" value="1"/>
</dbReference>
<reference evidence="8 9" key="1">
    <citation type="journal article" date="2016" name="Genome Biol. Evol.">
        <title>Gene Family Evolution Reflects Adaptation to Soil Environmental Stressors in the Genome of the Collembolan Orchesella cincta.</title>
        <authorList>
            <person name="Faddeeva-Vakhrusheva A."/>
            <person name="Derks M.F."/>
            <person name="Anvar S.Y."/>
            <person name="Agamennone V."/>
            <person name="Suring W."/>
            <person name="Smit S."/>
            <person name="van Straalen N.M."/>
            <person name="Roelofs D."/>
        </authorList>
    </citation>
    <scope>NUCLEOTIDE SEQUENCE [LARGE SCALE GENOMIC DNA]</scope>
    <source>
        <tissue evidence="8">Mixed pool</tissue>
    </source>
</reference>
<dbReference type="OrthoDB" id="429145at2759"/>
<feature type="non-terminal residue" evidence="8">
    <location>
        <position position="1"/>
    </location>
</feature>
<dbReference type="PANTHER" id="PTHR18952">
    <property type="entry name" value="CARBONIC ANHYDRASE"/>
    <property type="match status" value="1"/>
</dbReference>
<comment type="caution">
    <text evidence="8">The sequence shown here is derived from an EMBL/GenBank/DDBJ whole genome shotgun (WGS) entry which is preliminary data.</text>
</comment>
<dbReference type="PROSITE" id="PS51144">
    <property type="entry name" value="ALPHA_CA_2"/>
    <property type="match status" value="1"/>
</dbReference>
<evidence type="ECO:0000313" key="9">
    <source>
        <dbReference type="Proteomes" id="UP000094527"/>
    </source>
</evidence>
<evidence type="ECO:0000313" key="8">
    <source>
        <dbReference type="EMBL" id="ODM87862.1"/>
    </source>
</evidence>
<dbReference type="AlphaFoldDB" id="A0A1D2M4M8"/>
<evidence type="ECO:0000256" key="3">
    <source>
        <dbReference type="ARBA" id="ARBA00022723"/>
    </source>
</evidence>
<proteinExistence type="inferred from homology"/>
<comment type="catalytic activity">
    <reaction evidence="6">
        <text>hydrogencarbonate + H(+) = CO2 + H2O</text>
        <dbReference type="Rhea" id="RHEA:10748"/>
        <dbReference type="ChEBI" id="CHEBI:15377"/>
        <dbReference type="ChEBI" id="CHEBI:15378"/>
        <dbReference type="ChEBI" id="CHEBI:16526"/>
        <dbReference type="ChEBI" id="CHEBI:17544"/>
        <dbReference type="EC" id="4.2.1.1"/>
    </reaction>
</comment>
<dbReference type="GO" id="GO:0004089">
    <property type="term" value="F:carbonate dehydratase activity"/>
    <property type="evidence" value="ECO:0007669"/>
    <property type="project" value="UniProtKB-EC"/>
</dbReference>
<dbReference type="SUPFAM" id="SSF51069">
    <property type="entry name" value="Carbonic anhydrase"/>
    <property type="match status" value="1"/>
</dbReference>
<organism evidence="8 9">
    <name type="scientific">Orchesella cincta</name>
    <name type="common">Springtail</name>
    <name type="synonym">Podura cincta</name>
    <dbReference type="NCBI Taxonomy" id="48709"/>
    <lineage>
        <taxon>Eukaryota</taxon>
        <taxon>Metazoa</taxon>
        <taxon>Ecdysozoa</taxon>
        <taxon>Arthropoda</taxon>
        <taxon>Hexapoda</taxon>
        <taxon>Collembola</taxon>
        <taxon>Entomobryomorpha</taxon>
        <taxon>Entomobryoidea</taxon>
        <taxon>Orchesellidae</taxon>
        <taxon>Orchesellinae</taxon>
        <taxon>Orchesella</taxon>
    </lineage>
</organism>
<dbReference type="InterPro" id="IPR001148">
    <property type="entry name" value="CA_dom"/>
</dbReference>
<dbReference type="GO" id="GO:0008270">
    <property type="term" value="F:zinc ion binding"/>
    <property type="evidence" value="ECO:0007669"/>
    <property type="project" value="InterPro"/>
</dbReference>
<accession>A0A1D2M4M8</accession>
<comment type="similarity">
    <text evidence="1">Belongs to the alpha-carbonic anhydrase family.</text>
</comment>
<name>A0A1D2M4M8_ORCCI</name>
<evidence type="ECO:0000256" key="4">
    <source>
        <dbReference type="ARBA" id="ARBA00022833"/>
    </source>
</evidence>
<keyword evidence="9" id="KW-1185">Reference proteome</keyword>
<dbReference type="Gene3D" id="3.10.200.10">
    <property type="entry name" value="Alpha carbonic anhydrase"/>
    <property type="match status" value="1"/>
</dbReference>
<dbReference type="Proteomes" id="UP000094527">
    <property type="component" value="Unassembled WGS sequence"/>
</dbReference>
<evidence type="ECO:0000256" key="1">
    <source>
        <dbReference type="ARBA" id="ARBA00010718"/>
    </source>
</evidence>
<dbReference type="STRING" id="48709.A0A1D2M4M8"/>
<dbReference type="EC" id="4.2.1.1" evidence="2"/>
<evidence type="ECO:0000256" key="5">
    <source>
        <dbReference type="ARBA" id="ARBA00023239"/>
    </source>
</evidence>
<protein>
    <recommendedName>
        <fullName evidence="2">carbonic anhydrase</fullName>
        <ecNumber evidence="2">4.2.1.1</ecNumber>
    </recommendedName>
</protein>
<dbReference type="InterPro" id="IPR023561">
    <property type="entry name" value="Carbonic_anhydrase_a-class"/>
</dbReference>
<dbReference type="OMA" id="NHISAHI"/>
<dbReference type="EMBL" id="LJIJ01004527">
    <property type="protein sequence ID" value="ODM87862.1"/>
    <property type="molecule type" value="Genomic_DNA"/>
</dbReference>
<evidence type="ECO:0000256" key="2">
    <source>
        <dbReference type="ARBA" id="ARBA00012925"/>
    </source>
</evidence>
<keyword evidence="3" id="KW-0479">Metal-binding</keyword>
<dbReference type="PANTHER" id="PTHR18952:SF265">
    <property type="entry name" value="CARBONIC ANHYDRASE"/>
    <property type="match status" value="1"/>
</dbReference>